<protein>
    <submittedName>
        <fullName evidence="1">Uncharacterized protein</fullName>
    </submittedName>
</protein>
<dbReference type="EMBL" id="CAJNOB010000056">
    <property type="protein sequence ID" value="CAF0703711.1"/>
    <property type="molecule type" value="Genomic_DNA"/>
</dbReference>
<keyword evidence="2" id="KW-1185">Reference proteome</keyword>
<organism evidence="1 2">
    <name type="scientific">Candidatus Methylacidithermus pantelleriae</name>
    <dbReference type="NCBI Taxonomy" id="2744239"/>
    <lineage>
        <taxon>Bacteria</taxon>
        <taxon>Pseudomonadati</taxon>
        <taxon>Verrucomicrobiota</taxon>
        <taxon>Methylacidiphilae</taxon>
        <taxon>Methylacidiphilales</taxon>
        <taxon>Methylacidiphilaceae</taxon>
        <taxon>Candidatus Methylacidithermus</taxon>
    </lineage>
</organism>
<proteinExistence type="predicted"/>
<sequence length="42" mass="4834">MILCPDRTGDEPQRGLVSTPPIQAWEVYPHTRRPLRFPFLAA</sequence>
<evidence type="ECO:0000313" key="1">
    <source>
        <dbReference type="EMBL" id="CAF0703711.1"/>
    </source>
</evidence>
<reference evidence="1" key="1">
    <citation type="submission" date="2021-02" db="EMBL/GenBank/DDBJ databases">
        <authorList>
            <person name="Cremers G."/>
            <person name="Picone N."/>
        </authorList>
    </citation>
    <scope>NUCLEOTIDE SEQUENCE</scope>
    <source>
        <strain evidence="1">PQ17</strain>
    </source>
</reference>
<comment type="caution">
    <text evidence="1">The sequence shown here is derived from an EMBL/GenBank/DDBJ whole genome shotgun (WGS) entry which is preliminary data.</text>
</comment>
<dbReference type="AlphaFoldDB" id="A0A8J2BN03"/>
<gene>
    <name evidence="1" type="ORF">MPNT_60077</name>
</gene>
<name>A0A8J2BN03_9BACT</name>
<dbReference type="Proteomes" id="UP000663859">
    <property type="component" value="Unassembled WGS sequence"/>
</dbReference>
<accession>A0A8J2BN03</accession>
<evidence type="ECO:0000313" key="2">
    <source>
        <dbReference type="Proteomes" id="UP000663859"/>
    </source>
</evidence>